<evidence type="ECO:0000256" key="1">
    <source>
        <dbReference type="ARBA" id="ARBA00001941"/>
    </source>
</evidence>
<feature type="chain" id="PRO_5040367563" evidence="13">
    <location>
        <begin position="17"/>
        <end position="289"/>
    </location>
</feature>
<keyword evidence="3" id="KW-1003">Cell membrane</keyword>
<name>A0A9P6ANG8_9AGAM</name>
<evidence type="ECO:0000256" key="10">
    <source>
        <dbReference type="ARBA" id="ARBA00023288"/>
    </source>
</evidence>
<keyword evidence="4" id="KW-0336">GPI-anchor</keyword>
<evidence type="ECO:0000256" key="11">
    <source>
        <dbReference type="ARBA" id="ARBA00023316"/>
    </source>
</evidence>
<evidence type="ECO:0000256" key="2">
    <source>
        <dbReference type="ARBA" id="ARBA00004609"/>
    </source>
</evidence>
<proteinExistence type="predicted"/>
<keyword evidence="11" id="KW-0961">Cell wall biogenesis/degradation</keyword>
<evidence type="ECO:0000256" key="5">
    <source>
        <dbReference type="ARBA" id="ARBA00022723"/>
    </source>
</evidence>
<dbReference type="Pfam" id="PF01522">
    <property type="entry name" value="Polysacc_deac_1"/>
    <property type="match status" value="1"/>
</dbReference>
<keyword evidence="8" id="KW-0472">Membrane</keyword>
<dbReference type="OrthoDB" id="2125469at2759"/>
<keyword evidence="9" id="KW-0119">Carbohydrate metabolism</keyword>
<dbReference type="PANTHER" id="PTHR46471:SF2">
    <property type="entry name" value="CHITIN DEACETYLASE-RELATED"/>
    <property type="match status" value="1"/>
</dbReference>
<dbReference type="SUPFAM" id="SSF88713">
    <property type="entry name" value="Glycoside hydrolase/deacetylase"/>
    <property type="match status" value="1"/>
</dbReference>
<feature type="domain" description="NodB homology" evidence="14">
    <location>
        <begin position="71"/>
        <end position="261"/>
    </location>
</feature>
<evidence type="ECO:0000256" key="13">
    <source>
        <dbReference type="SAM" id="SignalP"/>
    </source>
</evidence>
<comment type="caution">
    <text evidence="15">The sequence shown here is derived from an EMBL/GenBank/DDBJ whole genome shotgun (WGS) entry which is preliminary data.</text>
</comment>
<comment type="subcellular location">
    <subcellularLocation>
        <location evidence="2">Cell membrane</location>
        <topology evidence="2">Lipid-anchor</topology>
        <topology evidence="2">GPI-anchor</topology>
    </subcellularLocation>
</comment>
<dbReference type="GO" id="GO:0046872">
    <property type="term" value="F:metal ion binding"/>
    <property type="evidence" value="ECO:0007669"/>
    <property type="project" value="UniProtKB-KW"/>
</dbReference>
<dbReference type="GO" id="GO:0016810">
    <property type="term" value="F:hydrolase activity, acting on carbon-nitrogen (but not peptide) bonds"/>
    <property type="evidence" value="ECO:0007669"/>
    <property type="project" value="InterPro"/>
</dbReference>
<dbReference type="GO" id="GO:0005975">
    <property type="term" value="P:carbohydrate metabolic process"/>
    <property type="evidence" value="ECO:0007669"/>
    <property type="project" value="InterPro"/>
</dbReference>
<evidence type="ECO:0000256" key="9">
    <source>
        <dbReference type="ARBA" id="ARBA00023277"/>
    </source>
</evidence>
<evidence type="ECO:0000256" key="7">
    <source>
        <dbReference type="ARBA" id="ARBA00022801"/>
    </source>
</evidence>
<comment type="cofactor">
    <cofactor evidence="1">
        <name>Co(2+)</name>
        <dbReference type="ChEBI" id="CHEBI:48828"/>
    </cofactor>
</comment>
<keyword evidence="4" id="KW-0325">Glycoprotein</keyword>
<evidence type="ECO:0000256" key="8">
    <source>
        <dbReference type="ARBA" id="ARBA00023136"/>
    </source>
</evidence>
<dbReference type="GO" id="GO:0071555">
    <property type="term" value="P:cell wall organization"/>
    <property type="evidence" value="ECO:0007669"/>
    <property type="project" value="UniProtKB-KW"/>
</dbReference>
<dbReference type="Gene3D" id="3.20.20.370">
    <property type="entry name" value="Glycoside hydrolase/deacetylase"/>
    <property type="match status" value="1"/>
</dbReference>
<feature type="signal peptide" evidence="13">
    <location>
        <begin position="1"/>
        <end position="16"/>
    </location>
</feature>
<dbReference type="GO" id="GO:0098552">
    <property type="term" value="C:side of membrane"/>
    <property type="evidence" value="ECO:0007669"/>
    <property type="project" value="UniProtKB-KW"/>
</dbReference>
<gene>
    <name evidence="15" type="ORF">BS47DRAFT_1350061</name>
</gene>
<accession>A0A9P6ANG8</accession>
<evidence type="ECO:0000313" key="16">
    <source>
        <dbReference type="Proteomes" id="UP000886523"/>
    </source>
</evidence>
<evidence type="ECO:0000256" key="6">
    <source>
        <dbReference type="ARBA" id="ARBA00022729"/>
    </source>
</evidence>
<dbReference type="GO" id="GO:0005886">
    <property type="term" value="C:plasma membrane"/>
    <property type="evidence" value="ECO:0007669"/>
    <property type="project" value="UniProtKB-SubCell"/>
</dbReference>
<keyword evidence="5" id="KW-0479">Metal-binding</keyword>
<dbReference type="Proteomes" id="UP000886523">
    <property type="component" value="Unassembled WGS sequence"/>
</dbReference>
<dbReference type="PROSITE" id="PS51677">
    <property type="entry name" value="NODB"/>
    <property type="match status" value="1"/>
</dbReference>
<evidence type="ECO:0000256" key="3">
    <source>
        <dbReference type="ARBA" id="ARBA00022475"/>
    </source>
</evidence>
<reference evidence="15" key="1">
    <citation type="journal article" date="2020" name="Nat. Commun.">
        <title>Large-scale genome sequencing of mycorrhizal fungi provides insights into the early evolution of symbiotic traits.</title>
        <authorList>
            <person name="Miyauchi S."/>
            <person name="Kiss E."/>
            <person name="Kuo A."/>
            <person name="Drula E."/>
            <person name="Kohler A."/>
            <person name="Sanchez-Garcia M."/>
            <person name="Morin E."/>
            <person name="Andreopoulos B."/>
            <person name="Barry K.W."/>
            <person name="Bonito G."/>
            <person name="Buee M."/>
            <person name="Carver A."/>
            <person name="Chen C."/>
            <person name="Cichocki N."/>
            <person name="Clum A."/>
            <person name="Culley D."/>
            <person name="Crous P.W."/>
            <person name="Fauchery L."/>
            <person name="Girlanda M."/>
            <person name="Hayes R.D."/>
            <person name="Keri Z."/>
            <person name="LaButti K."/>
            <person name="Lipzen A."/>
            <person name="Lombard V."/>
            <person name="Magnuson J."/>
            <person name="Maillard F."/>
            <person name="Murat C."/>
            <person name="Nolan M."/>
            <person name="Ohm R.A."/>
            <person name="Pangilinan J."/>
            <person name="Pereira M.F."/>
            <person name="Perotto S."/>
            <person name="Peter M."/>
            <person name="Pfister S."/>
            <person name="Riley R."/>
            <person name="Sitrit Y."/>
            <person name="Stielow J.B."/>
            <person name="Szollosi G."/>
            <person name="Zifcakova L."/>
            <person name="Stursova M."/>
            <person name="Spatafora J.W."/>
            <person name="Tedersoo L."/>
            <person name="Vaario L.M."/>
            <person name="Yamada A."/>
            <person name="Yan M."/>
            <person name="Wang P."/>
            <person name="Xu J."/>
            <person name="Bruns T."/>
            <person name="Baldrian P."/>
            <person name="Vilgalys R."/>
            <person name="Dunand C."/>
            <person name="Henrissat B."/>
            <person name="Grigoriev I.V."/>
            <person name="Hibbett D."/>
            <person name="Nagy L.G."/>
            <person name="Martin F.M."/>
        </authorList>
    </citation>
    <scope>NUCLEOTIDE SEQUENCE</scope>
    <source>
        <strain evidence="15">UP504</strain>
    </source>
</reference>
<evidence type="ECO:0000256" key="12">
    <source>
        <dbReference type="SAM" id="MobiDB-lite"/>
    </source>
</evidence>
<sequence>MFTLAILLATLASAYALPAFTHSFSIPKIIGRNEWNPSSSFTHGDLQNRAESDSAGSNSLPPIYTQCTTPDTVALTFDDGPYDFMYNISDTLTANGAKGTFFVNGYNYQCIYSDENIKRLRYVVAQGHQIASHTWSHPHLENLKDDQVREELSKIDEAILRITGLKSSFLRPPFGSYTESARSIAASRGQALVIWSYDSGDSKPNARSPSSVREQRGVYDSYVNGKKTGGIFLNHEVYDTTARELVPYAVAKLKAAGYKMVTLAECLGLNAYQGEPIPVPPSKDATWKC</sequence>
<keyword evidence="6 13" id="KW-0732">Signal</keyword>
<feature type="region of interest" description="Disordered" evidence="12">
    <location>
        <begin position="41"/>
        <end position="62"/>
    </location>
</feature>
<organism evidence="15 16">
    <name type="scientific">Hydnum rufescens UP504</name>
    <dbReference type="NCBI Taxonomy" id="1448309"/>
    <lineage>
        <taxon>Eukaryota</taxon>
        <taxon>Fungi</taxon>
        <taxon>Dikarya</taxon>
        <taxon>Basidiomycota</taxon>
        <taxon>Agaricomycotina</taxon>
        <taxon>Agaricomycetes</taxon>
        <taxon>Cantharellales</taxon>
        <taxon>Hydnaceae</taxon>
        <taxon>Hydnum</taxon>
    </lineage>
</organism>
<dbReference type="InterPro" id="IPR002509">
    <property type="entry name" value="NODB_dom"/>
</dbReference>
<keyword evidence="7" id="KW-0378">Hydrolase</keyword>
<evidence type="ECO:0000313" key="15">
    <source>
        <dbReference type="EMBL" id="KAF9508802.1"/>
    </source>
</evidence>
<dbReference type="InterPro" id="IPR011330">
    <property type="entry name" value="Glyco_hydro/deAcase_b/a-brl"/>
</dbReference>
<dbReference type="AlphaFoldDB" id="A0A9P6ANG8"/>
<dbReference type="PANTHER" id="PTHR46471">
    <property type="entry name" value="CHITIN DEACETYLASE"/>
    <property type="match status" value="1"/>
</dbReference>
<evidence type="ECO:0000256" key="4">
    <source>
        <dbReference type="ARBA" id="ARBA00022622"/>
    </source>
</evidence>
<dbReference type="CDD" id="cd10951">
    <property type="entry name" value="CE4_ClCDA_like"/>
    <property type="match status" value="1"/>
</dbReference>
<evidence type="ECO:0000259" key="14">
    <source>
        <dbReference type="PROSITE" id="PS51677"/>
    </source>
</evidence>
<protein>
    <submittedName>
        <fullName evidence="15">Carbohydrate esterase family 4 protein</fullName>
    </submittedName>
</protein>
<keyword evidence="10" id="KW-0449">Lipoprotein</keyword>
<keyword evidence="16" id="KW-1185">Reference proteome</keyword>
<dbReference type="EMBL" id="MU129050">
    <property type="protein sequence ID" value="KAF9508802.1"/>
    <property type="molecule type" value="Genomic_DNA"/>
</dbReference>